<dbReference type="Proteomes" id="UP001295794">
    <property type="component" value="Unassembled WGS sequence"/>
</dbReference>
<evidence type="ECO:0000313" key="1">
    <source>
        <dbReference type="EMBL" id="CAK5277191.1"/>
    </source>
</evidence>
<dbReference type="AlphaFoldDB" id="A0AAD2HJN3"/>
<reference evidence="1" key="1">
    <citation type="submission" date="2023-11" db="EMBL/GenBank/DDBJ databases">
        <authorList>
            <person name="De Vega J J."/>
            <person name="De Vega J J."/>
        </authorList>
    </citation>
    <scope>NUCLEOTIDE SEQUENCE</scope>
</reference>
<proteinExistence type="predicted"/>
<name>A0AAD2HJN3_9AGAR</name>
<accession>A0AAD2HJN3</accession>
<keyword evidence="2" id="KW-1185">Reference proteome</keyword>
<protein>
    <submittedName>
        <fullName evidence="1">Uncharacterized protein</fullName>
    </submittedName>
</protein>
<sequence>MALVTPLATSLFSPNTQSPHVAEELLARNSERLKAYGLLPEYIQRTPSDCRTDVSDMRRSPKCLLHLPQENACLWMIQLLWPYWSGSHKACYYTFTLLLDLHFVRSRLLALLAKHIDVPLGRVAGGDVVPPRALSQRVDLGIVRVAERDLVEVGDDPGFRDALGDHGVAPLDAPGEQDLRRRSADRVGDFDDDRVFCEQRVPDSLRDGGVSQGCGMVSKGLQLLPREL</sequence>
<comment type="caution">
    <text evidence="1">The sequence shown here is derived from an EMBL/GenBank/DDBJ whole genome shotgun (WGS) entry which is preliminary data.</text>
</comment>
<gene>
    <name evidence="1" type="ORF">MYCIT1_LOCUS26045</name>
</gene>
<organism evidence="1 2">
    <name type="scientific">Mycena citricolor</name>
    <dbReference type="NCBI Taxonomy" id="2018698"/>
    <lineage>
        <taxon>Eukaryota</taxon>
        <taxon>Fungi</taxon>
        <taxon>Dikarya</taxon>
        <taxon>Basidiomycota</taxon>
        <taxon>Agaricomycotina</taxon>
        <taxon>Agaricomycetes</taxon>
        <taxon>Agaricomycetidae</taxon>
        <taxon>Agaricales</taxon>
        <taxon>Marasmiineae</taxon>
        <taxon>Mycenaceae</taxon>
        <taxon>Mycena</taxon>
    </lineage>
</organism>
<dbReference type="EMBL" id="CAVNYO010000419">
    <property type="protein sequence ID" value="CAK5277191.1"/>
    <property type="molecule type" value="Genomic_DNA"/>
</dbReference>
<evidence type="ECO:0000313" key="2">
    <source>
        <dbReference type="Proteomes" id="UP001295794"/>
    </source>
</evidence>